<evidence type="ECO:0000313" key="3">
    <source>
        <dbReference type="Proteomes" id="UP001500213"/>
    </source>
</evidence>
<protein>
    <submittedName>
        <fullName evidence="2">GNAT family protein</fullName>
    </submittedName>
</protein>
<proteinExistence type="predicted"/>
<sequence>MASDALTELWPAAGVRARAGDLELRWIDDDLLVQLAELAGRGVHDPATMPFYTPWTRGTAEQVARSVLTYQWAVRQNVGQKLTLEFAVLSKGVVVGSQGASGSDWPVLREVETGSWLGLEYQGHGIGSRMRALMLHLLFEGLGADHVTSGAFDDNVRSNAVSRKVGYEFDGIARVAREGAAGTVNRYRMSRERWLEVRDRHVELLGAPVELEGVERFRAQLEQPHD</sequence>
<dbReference type="Proteomes" id="UP001500213">
    <property type="component" value="Unassembled WGS sequence"/>
</dbReference>
<dbReference type="PANTHER" id="PTHR43441:SF11">
    <property type="entry name" value="RIBOSOMAL-PROTEIN-SERINE ACETYLTRANSFERASE"/>
    <property type="match status" value="1"/>
</dbReference>
<name>A0ABP8AWK2_9MICO</name>
<keyword evidence="3" id="KW-1185">Reference proteome</keyword>
<gene>
    <name evidence="2" type="ORF">GCM10022288_23440</name>
</gene>
<dbReference type="EMBL" id="BAABBX010000015">
    <property type="protein sequence ID" value="GAA4191923.1"/>
    <property type="molecule type" value="Genomic_DNA"/>
</dbReference>
<dbReference type="InterPro" id="IPR000182">
    <property type="entry name" value="GNAT_dom"/>
</dbReference>
<dbReference type="Pfam" id="PF13302">
    <property type="entry name" value="Acetyltransf_3"/>
    <property type="match status" value="1"/>
</dbReference>
<dbReference type="InterPro" id="IPR051908">
    <property type="entry name" value="Ribosomal_N-acetyltransferase"/>
</dbReference>
<evidence type="ECO:0000259" key="1">
    <source>
        <dbReference type="Pfam" id="PF13302"/>
    </source>
</evidence>
<dbReference type="RefSeq" id="WP_344777071.1">
    <property type="nucleotide sequence ID" value="NZ_BAABBX010000015.1"/>
</dbReference>
<evidence type="ECO:0000313" key="2">
    <source>
        <dbReference type="EMBL" id="GAA4191923.1"/>
    </source>
</evidence>
<dbReference type="Gene3D" id="3.40.630.30">
    <property type="match status" value="1"/>
</dbReference>
<dbReference type="PANTHER" id="PTHR43441">
    <property type="entry name" value="RIBOSOMAL-PROTEIN-SERINE ACETYLTRANSFERASE"/>
    <property type="match status" value="1"/>
</dbReference>
<dbReference type="InterPro" id="IPR016181">
    <property type="entry name" value="Acyl_CoA_acyltransferase"/>
</dbReference>
<feature type="domain" description="N-acetyltransferase" evidence="1">
    <location>
        <begin position="22"/>
        <end position="167"/>
    </location>
</feature>
<reference evidence="3" key="1">
    <citation type="journal article" date="2019" name="Int. J. Syst. Evol. Microbiol.">
        <title>The Global Catalogue of Microorganisms (GCM) 10K type strain sequencing project: providing services to taxonomists for standard genome sequencing and annotation.</title>
        <authorList>
            <consortium name="The Broad Institute Genomics Platform"/>
            <consortium name="The Broad Institute Genome Sequencing Center for Infectious Disease"/>
            <person name="Wu L."/>
            <person name="Ma J."/>
        </authorList>
    </citation>
    <scope>NUCLEOTIDE SEQUENCE [LARGE SCALE GENOMIC DNA]</scope>
    <source>
        <strain evidence="3">JCM 17593</strain>
    </source>
</reference>
<organism evidence="2 3">
    <name type="scientific">Gryllotalpicola kribbensis</name>
    <dbReference type="NCBI Taxonomy" id="993084"/>
    <lineage>
        <taxon>Bacteria</taxon>
        <taxon>Bacillati</taxon>
        <taxon>Actinomycetota</taxon>
        <taxon>Actinomycetes</taxon>
        <taxon>Micrococcales</taxon>
        <taxon>Microbacteriaceae</taxon>
        <taxon>Gryllotalpicola</taxon>
    </lineage>
</organism>
<comment type="caution">
    <text evidence="2">The sequence shown here is derived from an EMBL/GenBank/DDBJ whole genome shotgun (WGS) entry which is preliminary data.</text>
</comment>
<dbReference type="SUPFAM" id="SSF55729">
    <property type="entry name" value="Acyl-CoA N-acyltransferases (Nat)"/>
    <property type="match status" value="1"/>
</dbReference>
<accession>A0ABP8AWK2</accession>